<sequence>HLSACVDFTSVKQIVTVICLIKRSPQLKKVEFQTQDPKNQPTTRTTVARFCKLPCPPCCLEQVQVVSMRNIFGNEPELEFMKFLLTSSPNLQKMVIQPSAGIAEGKLLRELLQSRRVSAQAQVTIL</sequence>
<name>A0A059B1C1_EUCGR</name>
<dbReference type="EMBL" id="KK198760">
    <property type="protein sequence ID" value="KCW59706.1"/>
    <property type="molecule type" value="Genomic_DNA"/>
</dbReference>
<proteinExistence type="predicted"/>
<feature type="domain" description="FBD" evidence="1">
    <location>
        <begin position="57"/>
        <end position="126"/>
    </location>
</feature>
<gene>
    <name evidence="2" type="ORF">EUGRSUZ_H02466</name>
</gene>
<evidence type="ECO:0000313" key="2">
    <source>
        <dbReference type="EMBL" id="KCW59706.1"/>
    </source>
</evidence>
<dbReference type="InterPro" id="IPR006566">
    <property type="entry name" value="FBD"/>
</dbReference>
<dbReference type="Gramene" id="KCW59706">
    <property type="protein sequence ID" value="KCW59706"/>
    <property type="gene ID" value="EUGRSUZ_H02466"/>
</dbReference>
<accession>A0A059B1C1</accession>
<dbReference type="InParanoid" id="A0A059B1C1"/>
<dbReference type="AlphaFoldDB" id="A0A059B1C1"/>
<evidence type="ECO:0000259" key="1">
    <source>
        <dbReference type="SMART" id="SM00579"/>
    </source>
</evidence>
<organism evidence="2">
    <name type="scientific">Eucalyptus grandis</name>
    <name type="common">Flooded gum</name>
    <dbReference type="NCBI Taxonomy" id="71139"/>
    <lineage>
        <taxon>Eukaryota</taxon>
        <taxon>Viridiplantae</taxon>
        <taxon>Streptophyta</taxon>
        <taxon>Embryophyta</taxon>
        <taxon>Tracheophyta</taxon>
        <taxon>Spermatophyta</taxon>
        <taxon>Magnoliopsida</taxon>
        <taxon>eudicotyledons</taxon>
        <taxon>Gunneridae</taxon>
        <taxon>Pentapetalae</taxon>
        <taxon>rosids</taxon>
        <taxon>malvids</taxon>
        <taxon>Myrtales</taxon>
        <taxon>Myrtaceae</taxon>
        <taxon>Myrtoideae</taxon>
        <taxon>Eucalypteae</taxon>
        <taxon>Eucalyptus</taxon>
    </lineage>
</organism>
<reference evidence="2" key="1">
    <citation type="submission" date="2013-07" db="EMBL/GenBank/DDBJ databases">
        <title>The genome of Eucalyptus grandis.</title>
        <authorList>
            <person name="Schmutz J."/>
            <person name="Hayes R."/>
            <person name="Myburg A."/>
            <person name="Tuskan G."/>
            <person name="Grattapaglia D."/>
            <person name="Rokhsar D.S."/>
        </authorList>
    </citation>
    <scope>NUCLEOTIDE SEQUENCE</scope>
    <source>
        <tissue evidence="2">Leaf extractions</tissue>
    </source>
</reference>
<protein>
    <recommendedName>
        <fullName evidence="1">FBD domain-containing protein</fullName>
    </recommendedName>
</protein>
<feature type="non-terminal residue" evidence="2">
    <location>
        <position position="1"/>
    </location>
</feature>
<dbReference type="SMART" id="SM00579">
    <property type="entry name" value="FBD"/>
    <property type="match status" value="1"/>
</dbReference>
<dbReference type="Pfam" id="PF08387">
    <property type="entry name" value="FBD"/>
    <property type="match status" value="1"/>
</dbReference>